<dbReference type="Pfam" id="PF01480">
    <property type="entry name" value="PWI"/>
    <property type="match status" value="1"/>
</dbReference>
<dbReference type="InterPro" id="IPR000504">
    <property type="entry name" value="RRM_dom"/>
</dbReference>
<dbReference type="SMART" id="SM00311">
    <property type="entry name" value="PWI"/>
    <property type="match status" value="1"/>
</dbReference>
<dbReference type="InterPro" id="IPR012677">
    <property type="entry name" value="Nucleotide-bd_a/b_plait_sf"/>
</dbReference>
<keyword evidence="6" id="KW-1185">Reference proteome</keyword>
<dbReference type="InterPro" id="IPR002483">
    <property type="entry name" value="PWI_dom"/>
</dbReference>
<feature type="domain" description="PWI" evidence="4">
    <location>
        <begin position="488"/>
        <end position="589"/>
    </location>
</feature>
<feature type="compositionally biased region" description="Polar residues" evidence="2">
    <location>
        <begin position="426"/>
        <end position="435"/>
    </location>
</feature>
<comment type="caution">
    <text evidence="5">The sequence shown here is derived from an EMBL/GenBank/DDBJ whole genome shotgun (WGS) entry which is preliminary data.</text>
</comment>
<feature type="region of interest" description="Disordered" evidence="2">
    <location>
        <begin position="394"/>
        <end position="435"/>
    </location>
</feature>
<evidence type="ECO:0000313" key="5">
    <source>
        <dbReference type="EMBL" id="OMJ25385.1"/>
    </source>
</evidence>
<dbReference type="SMART" id="SM00360">
    <property type="entry name" value="RRM"/>
    <property type="match status" value="1"/>
</dbReference>
<reference evidence="5 6" key="1">
    <citation type="submission" date="2017-01" db="EMBL/GenBank/DDBJ databases">
        <authorList>
            <person name="Mah S.A."/>
            <person name="Swanson W.J."/>
            <person name="Moy G.W."/>
            <person name="Vacquier V.D."/>
        </authorList>
    </citation>
    <scope>NUCLEOTIDE SEQUENCE [LARGE SCALE GENOMIC DNA]</scope>
    <source>
        <strain evidence="5 6">GSMNP</strain>
    </source>
</reference>
<feature type="region of interest" description="Disordered" evidence="2">
    <location>
        <begin position="228"/>
        <end position="278"/>
    </location>
</feature>
<evidence type="ECO:0000256" key="1">
    <source>
        <dbReference type="PROSITE-ProRule" id="PRU00176"/>
    </source>
</evidence>
<protein>
    <submittedName>
        <fullName evidence="5">RNA-binding protein 25</fullName>
    </submittedName>
</protein>
<dbReference type="Gene3D" id="1.20.1390.10">
    <property type="entry name" value="PWI domain"/>
    <property type="match status" value="1"/>
</dbReference>
<evidence type="ECO:0000256" key="2">
    <source>
        <dbReference type="SAM" id="MobiDB-lite"/>
    </source>
</evidence>
<dbReference type="EMBL" id="LSSN01000179">
    <property type="protein sequence ID" value="OMJ25385.1"/>
    <property type="molecule type" value="Genomic_DNA"/>
</dbReference>
<feature type="compositionally biased region" description="Polar residues" evidence="2">
    <location>
        <begin position="228"/>
        <end position="265"/>
    </location>
</feature>
<dbReference type="InterPro" id="IPR035979">
    <property type="entry name" value="RBD_domain_sf"/>
</dbReference>
<gene>
    <name evidence="5" type="ORF">AYI70_g925</name>
</gene>
<dbReference type="PANTHER" id="PTHR18806:SF4">
    <property type="entry name" value="RNA-BINDING PROTEIN 25"/>
    <property type="match status" value="1"/>
</dbReference>
<proteinExistence type="predicted"/>
<sequence length="589" mass="67867">MNIQRPNLHPNNFQRPMTLNNLPIPPPSIQNMPSYQNTPIPAPMIPQNHFPPNVGYRPPINYIPNISQFPPTPVPPQLVSNPQSIVPNANQISTSVFVGSIPEGITDKWIESLLQTCGELKSWKRLVGANGVPRGFGFCEFKDIESTLRIFRVLTKGEDAGLELPSPTKIGETKRLVIKVEENIKQSLDKYEASRALTDVDREKDNISKSLVRNLVIDLVKQIKSSLPSKNSIPAHNEPENSSSNQATEKNETGQINQVPDTTRPISPRLEQEIRDEEAKEFRYSERKASEKIDIFKQKERRWLDHEFDIHKRIDRASEREDDSIERFIRDRDIMNARLSNWDDIKKEKEQAEEYYRNRERWWSRRKYIRDRELEADEKDARLEEKELRVEADLSKLNNSNNNNASTAQPSDQTINSDSLKLGNNPKASKGNNNASPEMKEQFILEHHNSKPTHAELNINSKSDDKSQTLDDRKSLEELVKSIPVDPKELFDWKVKWEFATEEMLNEKIKPVVIKRLIEYLGHPDSSSSSDGSEYKEILDFIISHLMKKLPPNLLVSELEMVLDEDSPIFVARLWRVLVFETEASSLRS</sequence>
<dbReference type="GO" id="GO:0003729">
    <property type="term" value="F:mRNA binding"/>
    <property type="evidence" value="ECO:0007669"/>
    <property type="project" value="TreeGrafter"/>
</dbReference>
<evidence type="ECO:0000259" key="4">
    <source>
        <dbReference type="PROSITE" id="PS51025"/>
    </source>
</evidence>
<dbReference type="Pfam" id="PF00076">
    <property type="entry name" value="RRM_1"/>
    <property type="match status" value="1"/>
</dbReference>
<dbReference type="SUPFAM" id="SSF54928">
    <property type="entry name" value="RNA-binding domain, RBD"/>
    <property type="match status" value="1"/>
</dbReference>
<dbReference type="STRING" id="133412.A0A1R1YF05"/>
<dbReference type="OrthoDB" id="6275295at2759"/>
<dbReference type="PROSITE" id="PS51025">
    <property type="entry name" value="PWI"/>
    <property type="match status" value="1"/>
</dbReference>
<evidence type="ECO:0000313" key="6">
    <source>
        <dbReference type="Proteomes" id="UP000187283"/>
    </source>
</evidence>
<dbReference type="Gene3D" id="3.30.70.330">
    <property type="match status" value="1"/>
</dbReference>
<dbReference type="Proteomes" id="UP000187283">
    <property type="component" value="Unassembled WGS sequence"/>
</dbReference>
<feature type="compositionally biased region" description="Polar residues" evidence="2">
    <location>
        <begin position="405"/>
        <end position="419"/>
    </location>
</feature>
<accession>A0A1R1YF05</accession>
<feature type="domain" description="RRM" evidence="3">
    <location>
        <begin position="94"/>
        <end position="183"/>
    </location>
</feature>
<dbReference type="PROSITE" id="PS50102">
    <property type="entry name" value="RRM"/>
    <property type="match status" value="1"/>
</dbReference>
<dbReference type="AlphaFoldDB" id="A0A1R1YF05"/>
<dbReference type="CDD" id="cd12446">
    <property type="entry name" value="RRM_RBM25"/>
    <property type="match status" value="1"/>
</dbReference>
<evidence type="ECO:0000259" key="3">
    <source>
        <dbReference type="PROSITE" id="PS50102"/>
    </source>
</evidence>
<dbReference type="GO" id="GO:0005681">
    <property type="term" value="C:spliceosomal complex"/>
    <property type="evidence" value="ECO:0007669"/>
    <property type="project" value="TreeGrafter"/>
</dbReference>
<organism evidence="5 6">
    <name type="scientific">Smittium culicis</name>
    <dbReference type="NCBI Taxonomy" id="133412"/>
    <lineage>
        <taxon>Eukaryota</taxon>
        <taxon>Fungi</taxon>
        <taxon>Fungi incertae sedis</taxon>
        <taxon>Zoopagomycota</taxon>
        <taxon>Kickxellomycotina</taxon>
        <taxon>Harpellomycetes</taxon>
        <taxon>Harpellales</taxon>
        <taxon>Legeriomycetaceae</taxon>
        <taxon>Smittium</taxon>
    </lineage>
</organism>
<keyword evidence="1" id="KW-0694">RNA-binding</keyword>
<feature type="region of interest" description="Disordered" evidence="2">
    <location>
        <begin position="451"/>
        <end position="470"/>
    </location>
</feature>
<dbReference type="InterPro" id="IPR052768">
    <property type="entry name" value="RBM25"/>
</dbReference>
<dbReference type="PANTHER" id="PTHR18806">
    <property type="entry name" value="RBM25 PROTEIN"/>
    <property type="match status" value="1"/>
</dbReference>
<dbReference type="InterPro" id="IPR034268">
    <property type="entry name" value="RBM25_RRM"/>
</dbReference>
<name>A0A1R1YF05_9FUNG</name>